<dbReference type="InterPro" id="IPR037274">
    <property type="entry name" value="Znf_CHY_sf"/>
</dbReference>
<dbReference type="GO" id="GO:0006511">
    <property type="term" value="P:ubiquitin-dependent protein catabolic process"/>
    <property type="evidence" value="ECO:0007669"/>
    <property type="project" value="TreeGrafter"/>
</dbReference>
<dbReference type="EMBL" id="CAXDID020000066">
    <property type="protein sequence ID" value="CAL6012569.1"/>
    <property type="molecule type" value="Genomic_DNA"/>
</dbReference>
<dbReference type="PANTHER" id="PTHR21319:SF53">
    <property type="entry name" value="RING FINGER AND CHY ZINC FINGER DOMAIN-CONTAINING PROTEIN 1"/>
    <property type="match status" value="1"/>
</dbReference>
<protein>
    <submittedName>
        <fullName evidence="7">CHY zinc finger domain-containing protein</fullName>
    </submittedName>
    <submittedName>
        <fullName evidence="8">CHY_zinc finger domain-containing protein</fullName>
    </submittedName>
</protein>
<dbReference type="GO" id="GO:0016567">
    <property type="term" value="P:protein ubiquitination"/>
    <property type="evidence" value="ECO:0007669"/>
    <property type="project" value="TreeGrafter"/>
</dbReference>
<gene>
    <name evidence="8" type="ORF">HINF_LOCUS23370</name>
    <name evidence="7" type="ORF">HINF_LOCUS33305</name>
</gene>
<dbReference type="PROSITE" id="PS51266">
    <property type="entry name" value="ZF_CHY"/>
    <property type="match status" value="1"/>
</dbReference>
<keyword evidence="3" id="KW-0862">Zinc</keyword>
<keyword evidence="1" id="KW-0479">Metal-binding</keyword>
<evidence type="ECO:0000259" key="6">
    <source>
        <dbReference type="PROSITE" id="PS51270"/>
    </source>
</evidence>
<dbReference type="PANTHER" id="PTHR21319">
    <property type="entry name" value="RING FINGER AND CHY ZINC FINGER DOMAIN-CONTAINING PROTEIN 1"/>
    <property type="match status" value="1"/>
</dbReference>
<keyword evidence="2 4" id="KW-0863">Zinc-finger</keyword>
<sequence>MNHKTTLLTIHIFKLTDTSCGFEPENRSVIFSTPSIVLQESSLKNYTQTQNMCDPWMPLRFYDEKITFYELKWQNKEKLQELNTQNGIPRRLLKHNYQQMSPLQLAQLYEQQSQDYNTFIQSLNPENIQDPDKDYFQYIGADFINYQQRRQIEAEDPYLYISCTLSEVNGCDHYYRDAFPICKQCNKVYACRFCHDDEIVDHKLDIKQITDMQCLFCNEIGPIGTHCSKCQKQVSKKCCEVCHVLSQLPVSVAPFHHCDKCGICIDGPKDYSKHCDKCNNCYNTRYQKDHECVIACICPVCQQDLSESIFPEHYLRCDPKHRIHEVCYDALLRNGIFVCPIDHKIIIDDDQYAIIRSKVYHLYQSFEIPYNGLKQLLTLKKSYCYDCNKYSYDFQIPNIPQICHHCFGINTQDISEILCQVIQFIGDIEGTIEQFNALQDKIRRDTDDIDMTIEYVRRFRTINKQLVPKIVRNQQVLILKNCICSQYDNCMVNDGVQMK</sequence>
<reference evidence="7" key="1">
    <citation type="submission" date="2023-06" db="EMBL/GenBank/DDBJ databases">
        <authorList>
            <person name="Kurt Z."/>
        </authorList>
    </citation>
    <scope>NUCLEOTIDE SEQUENCE</scope>
</reference>
<dbReference type="EMBL" id="CATOUU010000747">
    <property type="protein sequence ID" value="CAI9945660.1"/>
    <property type="molecule type" value="Genomic_DNA"/>
</dbReference>
<dbReference type="InterPro" id="IPR037275">
    <property type="entry name" value="Znf_CTCHY_sf"/>
</dbReference>
<dbReference type="Proteomes" id="UP001642409">
    <property type="component" value="Unassembled WGS sequence"/>
</dbReference>
<dbReference type="InterPro" id="IPR017921">
    <property type="entry name" value="Znf_CTCHY"/>
</dbReference>
<name>A0AA86PST0_9EUKA</name>
<dbReference type="InterPro" id="IPR008913">
    <property type="entry name" value="Znf_CHY"/>
</dbReference>
<evidence type="ECO:0000313" key="8">
    <source>
        <dbReference type="EMBL" id="CAL6012569.1"/>
    </source>
</evidence>
<keyword evidence="9" id="KW-1185">Reference proteome</keyword>
<dbReference type="Pfam" id="PF05495">
    <property type="entry name" value="zf-CHY"/>
    <property type="match status" value="1"/>
</dbReference>
<dbReference type="AlphaFoldDB" id="A0AA86PST0"/>
<dbReference type="GO" id="GO:0061630">
    <property type="term" value="F:ubiquitin protein ligase activity"/>
    <property type="evidence" value="ECO:0007669"/>
    <property type="project" value="TreeGrafter"/>
</dbReference>
<dbReference type="PROSITE" id="PS51270">
    <property type="entry name" value="ZF_CTCHY"/>
    <property type="match status" value="1"/>
</dbReference>
<evidence type="ECO:0000313" key="7">
    <source>
        <dbReference type="EMBL" id="CAI9945660.1"/>
    </source>
</evidence>
<evidence type="ECO:0000256" key="4">
    <source>
        <dbReference type="PROSITE-ProRule" id="PRU00601"/>
    </source>
</evidence>
<accession>A0AA86PST0</accession>
<evidence type="ECO:0000259" key="5">
    <source>
        <dbReference type="PROSITE" id="PS51266"/>
    </source>
</evidence>
<evidence type="ECO:0000313" key="9">
    <source>
        <dbReference type="Proteomes" id="UP001642409"/>
    </source>
</evidence>
<proteinExistence type="predicted"/>
<evidence type="ECO:0000256" key="3">
    <source>
        <dbReference type="ARBA" id="ARBA00022833"/>
    </source>
</evidence>
<dbReference type="SUPFAM" id="SSF161245">
    <property type="entry name" value="Zinc hairpin stack"/>
    <property type="match status" value="1"/>
</dbReference>
<feature type="domain" description="CTCHY-type" evidence="6">
    <location>
        <begin position="234"/>
        <end position="300"/>
    </location>
</feature>
<feature type="domain" description="CHY-type" evidence="5">
    <location>
        <begin position="164"/>
        <end position="232"/>
    </location>
</feature>
<reference evidence="8 9" key="2">
    <citation type="submission" date="2024-07" db="EMBL/GenBank/DDBJ databases">
        <authorList>
            <person name="Akdeniz Z."/>
        </authorList>
    </citation>
    <scope>NUCLEOTIDE SEQUENCE [LARGE SCALE GENOMIC DNA]</scope>
</reference>
<dbReference type="GO" id="GO:0008270">
    <property type="term" value="F:zinc ion binding"/>
    <property type="evidence" value="ECO:0007669"/>
    <property type="project" value="UniProtKB-KW"/>
</dbReference>
<evidence type="ECO:0000256" key="2">
    <source>
        <dbReference type="ARBA" id="ARBA00022771"/>
    </source>
</evidence>
<dbReference type="GO" id="GO:0005634">
    <property type="term" value="C:nucleus"/>
    <property type="evidence" value="ECO:0007669"/>
    <property type="project" value="TreeGrafter"/>
</dbReference>
<dbReference type="SUPFAM" id="SSF161219">
    <property type="entry name" value="CHY zinc finger-like"/>
    <property type="match status" value="1"/>
</dbReference>
<evidence type="ECO:0000256" key="1">
    <source>
        <dbReference type="ARBA" id="ARBA00022723"/>
    </source>
</evidence>
<comment type="caution">
    <text evidence="7">The sequence shown here is derived from an EMBL/GenBank/DDBJ whole genome shotgun (WGS) entry which is preliminary data.</text>
</comment>
<organism evidence="7">
    <name type="scientific">Hexamita inflata</name>
    <dbReference type="NCBI Taxonomy" id="28002"/>
    <lineage>
        <taxon>Eukaryota</taxon>
        <taxon>Metamonada</taxon>
        <taxon>Diplomonadida</taxon>
        <taxon>Hexamitidae</taxon>
        <taxon>Hexamitinae</taxon>
        <taxon>Hexamita</taxon>
    </lineage>
</organism>